<feature type="compositionally biased region" description="Acidic residues" evidence="1">
    <location>
        <begin position="578"/>
        <end position="589"/>
    </location>
</feature>
<reference evidence="2" key="1">
    <citation type="submission" date="2016-10" db="EMBL/GenBank/DDBJ databases">
        <title>The High Quality Genome of Vibrio alginolyticus K01M1.</title>
        <authorList>
            <person name="Wendling C."/>
            <person name="Chibani C.M."/>
            <person name="Hertel R."/>
            <person name="Sproer C."/>
            <person name="Bunk B."/>
            <person name="Overmann J."/>
            <person name="Roth O."/>
            <person name="Liesegang H."/>
        </authorList>
    </citation>
    <scope>NUCLEOTIDE SEQUENCE</scope>
    <source>
        <strain evidence="2">K05K4</strain>
        <plasmid evidence="2">pL289</plasmid>
    </source>
</reference>
<feature type="compositionally biased region" description="Polar residues" evidence="1">
    <location>
        <begin position="463"/>
        <end position="476"/>
    </location>
</feature>
<evidence type="ECO:0000256" key="1">
    <source>
        <dbReference type="SAM" id="MobiDB-lite"/>
    </source>
</evidence>
<feature type="region of interest" description="Disordered" evidence="1">
    <location>
        <begin position="441"/>
        <end position="614"/>
    </location>
</feature>
<feature type="compositionally biased region" description="Polar residues" evidence="1">
    <location>
        <begin position="483"/>
        <end position="508"/>
    </location>
</feature>
<gene>
    <name evidence="2" type="ORF">K05K4_50640</name>
</gene>
<feature type="compositionally biased region" description="Polar residues" evidence="1">
    <location>
        <begin position="516"/>
        <end position="546"/>
    </location>
</feature>
<dbReference type="RefSeq" id="WP_086048395.1">
    <property type="nucleotide sequence ID" value="NZ_CP017893.1"/>
</dbReference>
<keyword evidence="2" id="KW-0614">Plasmid</keyword>
<feature type="compositionally biased region" description="Basic and acidic residues" evidence="1">
    <location>
        <begin position="441"/>
        <end position="462"/>
    </location>
</feature>
<protein>
    <submittedName>
        <fullName evidence="2">Uncharacterized protein</fullName>
    </submittedName>
</protein>
<organism evidence="2">
    <name type="scientific">Vibrio alginolyticus</name>
    <dbReference type="NCBI Taxonomy" id="663"/>
    <lineage>
        <taxon>Bacteria</taxon>
        <taxon>Pseudomonadati</taxon>
        <taxon>Pseudomonadota</taxon>
        <taxon>Gammaproteobacteria</taxon>
        <taxon>Vibrionales</taxon>
        <taxon>Vibrionaceae</taxon>
        <taxon>Vibrio</taxon>
    </lineage>
</organism>
<feature type="compositionally biased region" description="Basic and acidic residues" evidence="1">
    <location>
        <begin position="16"/>
        <end position="25"/>
    </location>
</feature>
<proteinExistence type="predicted"/>
<accession>A0A1W6UUX5</accession>
<sequence>MAGLKNQLRSNANDQKATDGNKREGFSGNPKTMFVKVTGFESFEDVVDGEPKQKYQCTGYDISVTDAKEFTFTVEHEKSMTDLINGIESKQSPGTYFREPLDPNSENAVVMLKSGQSDHNGHLHAYSVKAISPTASMSIAPITLNINTRHKRATITSINSGKALKVDGNDPKGLMDSFRALMDVDDNVPINARGGVMLRFIPANGKLEDHASYNFEHPYEETIIELNSGEQEVMHLPTRTMDRYVDIVSSNRNHSNKAVAAKASECFANLQTFMGWAANPEVEGFFEVIPTAEYRLGAGIKDRLFENDVVQSDDEIAAEITTKLSPWGKMLHSQFNIYKDVTNPEHPRARQKVAIKTALILESLAARDDMKFISDLAPVFKFTKGQLPHQVSTKDYTGQFRNVASLNSQDHKYLESDGKVKTQRHEYAIAVRNGDDLSKFRRVDTKRQANAESSDAKTKEVQSSKAELPQQDSQPSNDKKAESSQAKATKTNPASPSQTNTVVTSKDTVSAAVAESNESTTTKAKSEGSQTKSTNSTIESSNSVSDANEAFAQAKDAEVDHLQEAPLPNWIEDHQDDIPFDDSIFDNIDDSLFSGMGDGFEEELDPEHPGISMN</sequence>
<dbReference type="AlphaFoldDB" id="A0A1W6UUX5"/>
<feature type="region of interest" description="Disordered" evidence="1">
    <location>
        <begin position="1"/>
        <end position="30"/>
    </location>
</feature>
<name>A0A1W6UUX5_VIBAL</name>
<geneLocation type="plasmid" evidence="2">
    <name>pL289</name>
</geneLocation>
<dbReference type="EMBL" id="CP017904">
    <property type="protein sequence ID" value="ARP21766.1"/>
    <property type="molecule type" value="Genomic_DNA"/>
</dbReference>
<evidence type="ECO:0000313" key="2">
    <source>
        <dbReference type="EMBL" id="ARP21766.1"/>
    </source>
</evidence>